<dbReference type="Proteomes" id="UP000593561">
    <property type="component" value="Unassembled WGS sequence"/>
</dbReference>
<feature type="compositionally biased region" description="Polar residues" evidence="1">
    <location>
        <begin position="1"/>
        <end position="11"/>
    </location>
</feature>
<proteinExistence type="predicted"/>
<organism evidence="2 3">
    <name type="scientific">Gossypium davidsonii</name>
    <name type="common">Davidson's cotton</name>
    <name type="synonym">Gossypium klotzschianum subsp. davidsonii</name>
    <dbReference type="NCBI Taxonomy" id="34287"/>
    <lineage>
        <taxon>Eukaryota</taxon>
        <taxon>Viridiplantae</taxon>
        <taxon>Streptophyta</taxon>
        <taxon>Embryophyta</taxon>
        <taxon>Tracheophyta</taxon>
        <taxon>Spermatophyta</taxon>
        <taxon>Magnoliopsida</taxon>
        <taxon>eudicotyledons</taxon>
        <taxon>Gunneridae</taxon>
        <taxon>Pentapetalae</taxon>
        <taxon>rosids</taxon>
        <taxon>malvids</taxon>
        <taxon>Malvales</taxon>
        <taxon>Malvaceae</taxon>
        <taxon>Malvoideae</taxon>
        <taxon>Gossypium</taxon>
    </lineage>
</organism>
<reference evidence="2 3" key="1">
    <citation type="journal article" date="2019" name="Genome Biol. Evol.">
        <title>Insights into the evolution of the New World diploid cottons (Gossypium, subgenus Houzingenia) based on genome sequencing.</title>
        <authorList>
            <person name="Grover C.E."/>
            <person name="Arick M.A. 2nd"/>
            <person name="Thrash A."/>
            <person name="Conover J.L."/>
            <person name="Sanders W.S."/>
            <person name="Peterson D.G."/>
            <person name="Frelichowski J.E."/>
            <person name="Scheffler J.A."/>
            <person name="Scheffler B.E."/>
            <person name="Wendel J.F."/>
        </authorList>
    </citation>
    <scope>NUCLEOTIDE SEQUENCE [LARGE SCALE GENOMIC DNA]</scope>
    <source>
        <strain evidence="2">27</strain>
        <tissue evidence="2">Leaf</tissue>
    </source>
</reference>
<name>A0A7J8SPA2_GOSDV</name>
<evidence type="ECO:0000313" key="3">
    <source>
        <dbReference type="Proteomes" id="UP000593561"/>
    </source>
</evidence>
<sequence>MGFTATRSAKSTPWHFAEQML</sequence>
<feature type="region of interest" description="Disordered" evidence="1">
    <location>
        <begin position="1"/>
        <end position="21"/>
    </location>
</feature>
<accession>A0A7J8SPA2</accession>
<comment type="caution">
    <text evidence="2">The sequence shown here is derived from an EMBL/GenBank/DDBJ whole genome shotgun (WGS) entry which is preliminary data.</text>
</comment>
<evidence type="ECO:0000256" key="1">
    <source>
        <dbReference type="SAM" id="MobiDB-lite"/>
    </source>
</evidence>
<keyword evidence="3" id="KW-1185">Reference proteome</keyword>
<protein>
    <submittedName>
        <fullName evidence="2">Uncharacterized protein</fullName>
    </submittedName>
</protein>
<dbReference type="EMBL" id="JABFAC010000011">
    <property type="protein sequence ID" value="MBA0627713.1"/>
    <property type="molecule type" value="Genomic_DNA"/>
</dbReference>
<gene>
    <name evidence="2" type="ORF">Godav_022523</name>
</gene>
<feature type="non-terminal residue" evidence="2">
    <location>
        <position position="21"/>
    </location>
</feature>
<dbReference type="AlphaFoldDB" id="A0A7J8SPA2"/>
<evidence type="ECO:0000313" key="2">
    <source>
        <dbReference type="EMBL" id="MBA0627713.1"/>
    </source>
</evidence>